<dbReference type="Gene3D" id="1.20.5.300">
    <property type="match status" value="1"/>
</dbReference>
<feature type="compositionally biased region" description="Basic and acidic residues" evidence="1">
    <location>
        <begin position="170"/>
        <end position="183"/>
    </location>
</feature>
<feature type="region of interest" description="Disordered" evidence="1">
    <location>
        <begin position="134"/>
        <end position="183"/>
    </location>
</feature>
<dbReference type="Proteomes" id="UP000291121">
    <property type="component" value="Chromosome"/>
</dbReference>
<evidence type="ECO:0000256" key="1">
    <source>
        <dbReference type="SAM" id="MobiDB-lite"/>
    </source>
</evidence>
<accession>A0A4P6GBB9</accession>
<feature type="chain" id="PRO_5020674636" evidence="2">
    <location>
        <begin position="33"/>
        <end position="183"/>
    </location>
</feature>
<dbReference type="AlphaFoldDB" id="A0A4P6GBB9"/>
<evidence type="ECO:0000313" key="3">
    <source>
        <dbReference type="EMBL" id="QAY82591.1"/>
    </source>
</evidence>
<feature type="compositionally biased region" description="Low complexity" evidence="1">
    <location>
        <begin position="145"/>
        <end position="155"/>
    </location>
</feature>
<organism evidence="3 4">
    <name type="scientific">Pseudomonas arsenicoxydans</name>
    <dbReference type="NCBI Taxonomy" id="702115"/>
    <lineage>
        <taxon>Bacteria</taxon>
        <taxon>Pseudomonadati</taxon>
        <taxon>Pseudomonadota</taxon>
        <taxon>Gammaproteobacteria</taxon>
        <taxon>Pseudomonadales</taxon>
        <taxon>Pseudomonadaceae</taxon>
        <taxon>Pseudomonas</taxon>
    </lineage>
</organism>
<sequence>MSKFPKLPSTLLATGMAALLLGSLALPNTAQASLEYKSDSASSSDKFLAYHYNYGTYVMVKSNVSTDDVEGLQRVVKTNTADMEALKKTVSDQARLIEELKRNNGSNSNINASEVDKLKRTVNEQQNDLKRLASQVEGLKRSAGSSSSSSSSDLSSLKRDVSAQNSQMDQLKRAMDDLSRKVK</sequence>
<keyword evidence="2" id="KW-0732">Signal</keyword>
<evidence type="ECO:0000313" key="4">
    <source>
        <dbReference type="Proteomes" id="UP000291121"/>
    </source>
</evidence>
<proteinExistence type="predicted"/>
<feature type="signal peptide" evidence="2">
    <location>
        <begin position="1"/>
        <end position="32"/>
    </location>
</feature>
<protein>
    <submittedName>
        <fullName evidence="3">Uncharacterized protein</fullName>
    </submittedName>
</protein>
<gene>
    <name evidence="3" type="ORF">CUN61_00815</name>
</gene>
<evidence type="ECO:0000256" key="2">
    <source>
        <dbReference type="SAM" id="SignalP"/>
    </source>
</evidence>
<keyword evidence="4" id="KW-1185">Reference proteome</keyword>
<name>A0A4P6GBB9_9PSED</name>
<reference evidence="3 4" key="1">
    <citation type="submission" date="2017-11" db="EMBL/GenBank/DDBJ databases">
        <title>Genome sequence of Pseudomonas arsenicoxydans ACM1.</title>
        <authorList>
            <person name="Nascimento F.X."/>
        </authorList>
    </citation>
    <scope>NUCLEOTIDE SEQUENCE [LARGE SCALE GENOMIC DNA]</scope>
    <source>
        <strain evidence="3 4">ACM1</strain>
    </source>
</reference>
<dbReference type="EMBL" id="CP024767">
    <property type="protein sequence ID" value="QAY82591.1"/>
    <property type="molecule type" value="Genomic_DNA"/>
</dbReference>
<dbReference type="RefSeq" id="WP_208670028.1">
    <property type="nucleotide sequence ID" value="NZ_CP024767.1"/>
</dbReference>